<dbReference type="Gramene" id="rna-AYBTSS11_LOCUS1802">
    <property type="protein sequence ID" value="CAJ1846762.1"/>
    <property type="gene ID" value="gene-AYBTSS11_LOCUS1802"/>
</dbReference>
<keyword evidence="2" id="KW-0472">Membrane</keyword>
<organism evidence="3 4">
    <name type="scientific">Sphenostylis stenocarpa</name>
    <dbReference type="NCBI Taxonomy" id="92480"/>
    <lineage>
        <taxon>Eukaryota</taxon>
        <taxon>Viridiplantae</taxon>
        <taxon>Streptophyta</taxon>
        <taxon>Embryophyta</taxon>
        <taxon>Tracheophyta</taxon>
        <taxon>Spermatophyta</taxon>
        <taxon>Magnoliopsida</taxon>
        <taxon>eudicotyledons</taxon>
        <taxon>Gunneridae</taxon>
        <taxon>Pentapetalae</taxon>
        <taxon>rosids</taxon>
        <taxon>fabids</taxon>
        <taxon>Fabales</taxon>
        <taxon>Fabaceae</taxon>
        <taxon>Papilionoideae</taxon>
        <taxon>50 kb inversion clade</taxon>
        <taxon>NPAAA clade</taxon>
        <taxon>indigoferoid/millettioid clade</taxon>
        <taxon>Phaseoleae</taxon>
        <taxon>Sphenostylis</taxon>
    </lineage>
</organism>
<feature type="transmembrane region" description="Helical" evidence="2">
    <location>
        <begin position="431"/>
        <end position="450"/>
    </location>
</feature>
<feature type="transmembrane region" description="Helical" evidence="2">
    <location>
        <begin position="471"/>
        <end position="488"/>
    </location>
</feature>
<feature type="transmembrane region" description="Helical" evidence="2">
    <location>
        <begin position="324"/>
        <end position="347"/>
    </location>
</feature>
<sequence>MLQPRAFRPYIPLSSSNSAPSFSSSSPNPNDSIPSQSRHAHGNGTSTAPSSSRSLKTHSSFAHNYRIAIALVPSALFLLDLGGTSVVATLVVGLMISYILDALSLKPAAFFAVWFSLIFAQLAFFLSASSSLLAAFNSSVAVAALASFLCAHTTFLLGVWSSLQFKWLLLENPSIAVALERLLFACLPISASALFAWASIAAVGINNAAYYLAAFNCCFYWLFSVPRVSSFKIKHEARYHGGEAPRDSFILGPLESCVHTLNLLFVPLLFHIASHYSLLLSSAASFCDLLLLFFVPFLFQLYASTRGALWWVTGNPNQLHSIRVVNGAVALVFVVVALEVRVVFHSFGRYIQVPPPLNYVLVTITMLGGSAAAGAYAMGLVSDALSSVAFTTSAIVVSAAGAIVVGFPLLFLPLPAVAGFYLARFFEKKSLVSYFAFVILGSLMVTWFVLHNFWDLNIWMAGMSLKSFCKLIIANSVLAMAIPGLALLPSKLNFLSEAGLISHALLLCYIENRFFNYSSIYYYGFEDEVMYPSYMVVMTTLLGLALVRRLSVDNRIGGKAVWILTCLYFSKLAMLFISSKSVVWVSSVLLLAVSPPLLLYRDRSKTTSRMKPWQAYAHACVVALSVWFCRETIFEALQWWNGRSPSDGLILGFCILLTGLACVPIVAIHFPHVLSAKRCLVLVVATGLLFIMMQPPLPVSLSYQSDLIKTARHSADDISIYGYIAGKPTWPSWLLIIAILLTLASVTSIIPIKYIVELRTFYSIAMGVALGIYIAAEYFLWAGVLHVLIVVTMVCASVFVVFTHLPSATSTKVLPWVFALLVALFPVTYLLEGQLRIKNILEDSELGNLGEEEKKLTTLLAIEGARISLLGLYAAIFMLIALEIKYKLASILREKVIDSGGVRQNYSNQSASASFLPRMRFMQHRRATTAPAFTIKRMAADGAWMPAVGNVATILCFAICLVLNVSLTGGSNRSIFFLAPILLLLNQDSDFVAGFGDKHRYFPVTVVISAYFVITTLYSIGEDVWQGNSGWGLQIGGPDWIFVVKNLALLILTFPSHILFNRYVWSHTKQSDSPPWITLPLNLLPIACTDVLKIKILGILGVIYSLSQYLITRQQYISGLKYI</sequence>
<feature type="transmembrane region" description="Helical" evidence="2">
    <location>
        <begin position="388"/>
        <end position="411"/>
    </location>
</feature>
<evidence type="ECO:0000313" key="4">
    <source>
        <dbReference type="Proteomes" id="UP001189624"/>
    </source>
</evidence>
<dbReference type="PANTHER" id="PTHR35313:SF1">
    <property type="entry name" value="NO EXINE FORMATION 1"/>
    <property type="match status" value="1"/>
</dbReference>
<feature type="transmembrane region" description="Helical" evidence="2">
    <location>
        <begin position="679"/>
        <end position="697"/>
    </location>
</feature>
<accession>A0AA86S1S6</accession>
<feature type="transmembrane region" description="Helical" evidence="2">
    <location>
        <begin position="648"/>
        <end position="667"/>
    </location>
</feature>
<dbReference type="Proteomes" id="UP001189624">
    <property type="component" value="Chromosome 1"/>
</dbReference>
<proteinExistence type="predicted"/>
<feature type="compositionally biased region" description="Low complexity" evidence="1">
    <location>
        <begin position="12"/>
        <end position="37"/>
    </location>
</feature>
<feature type="transmembrane region" description="Helical" evidence="2">
    <location>
        <begin position="529"/>
        <end position="547"/>
    </location>
</feature>
<keyword evidence="2" id="KW-0812">Transmembrane</keyword>
<evidence type="ECO:0000256" key="2">
    <source>
        <dbReference type="SAM" id="Phobius"/>
    </source>
</evidence>
<feature type="transmembrane region" description="Helical" evidence="2">
    <location>
        <begin position="559"/>
        <end position="577"/>
    </location>
</feature>
<feature type="transmembrane region" description="Helical" evidence="2">
    <location>
        <begin position="583"/>
        <end position="600"/>
    </location>
</feature>
<gene>
    <name evidence="3" type="ORF">AYBTSS11_LOCUS1802</name>
</gene>
<feature type="transmembrane region" description="Helical" evidence="2">
    <location>
        <begin position="208"/>
        <end position="228"/>
    </location>
</feature>
<feature type="transmembrane region" description="Helical" evidence="2">
    <location>
        <begin position="787"/>
        <end position="806"/>
    </location>
</feature>
<feature type="transmembrane region" description="Helical" evidence="2">
    <location>
        <begin position="761"/>
        <end position="781"/>
    </location>
</feature>
<feature type="transmembrane region" description="Helical" evidence="2">
    <location>
        <begin position="359"/>
        <end position="381"/>
    </location>
</feature>
<name>A0AA86S1S6_9FABA</name>
<dbReference type="AlphaFoldDB" id="A0AA86S1S6"/>
<reference evidence="3" key="1">
    <citation type="submission" date="2023-10" db="EMBL/GenBank/DDBJ databases">
        <authorList>
            <person name="Domelevo Entfellner J.-B."/>
        </authorList>
    </citation>
    <scope>NUCLEOTIDE SEQUENCE</scope>
</reference>
<dbReference type="PANTHER" id="PTHR35313">
    <property type="entry name" value="NO EXINE FORMATION 1"/>
    <property type="match status" value="1"/>
</dbReference>
<feature type="region of interest" description="Disordered" evidence="1">
    <location>
        <begin position="1"/>
        <end position="55"/>
    </location>
</feature>
<feature type="transmembrane region" description="Helical" evidence="2">
    <location>
        <begin position="612"/>
        <end position="628"/>
    </location>
</feature>
<feature type="transmembrane region" description="Helical" evidence="2">
    <location>
        <begin position="943"/>
        <end position="967"/>
    </location>
</feature>
<evidence type="ECO:0008006" key="5">
    <source>
        <dbReference type="Google" id="ProtNLM"/>
    </source>
</evidence>
<feature type="compositionally biased region" description="Polar residues" evidence="1">
    <location>
        <begin position="43"/>
        <end position="55"/>
    </location>
</feature>
<evidence type="ECO:0000313" key="3">
    <source>
        <dbReference type="EMBL" id="CAJ1846762.1"/>
    </source>
</evidence>
<keyword evidence="2" id="KW-1133">Transmembrane helix</keyword>
<feature type="transmembrane region" description="Helical" evidence="2">
    <location>
        <begin position="140"/>
        <end position="161"/>
    </location>
</feature>
<dbReference type="EMBL" id="OY731398">
    <property type="protein sequence ID" value="CAJ1846762.1"/>
    <property type="molecule type" value="Genomic_DNA"/>
</dbReference>
<feature type="transmembrane region" description="Helical" evidence="2">
    <location>
        <begin position="1001"/>
        <end position="1020"/>
    </location>
</feature>
<protein>
    <recommendedName>
        <fullName evidence="5">No exine formation 1</fullName>
    </recommendedName>
</protein>
<evidence type="ECO:0000256" key="1">
    <source>
        <dbReference type="SAM" id="MobiDB-lite"/>
    </source>
</evidence>
<feature type="transmembrane region" description="Helical" evidence="2">
    <location>
        <begin position="1040"/>
        <end position="1060"/>
    </location>
</feature>
<feature type="transmembrane region" description="Helical" evidence="2">
    <location>
        <begin position="278"/>
        <end position="303"/>
    </location>
</feature>
<feature type="transmembrane region" description="Helical" evidence="2">
    <location>
        <begin position="813"/>
        <end position="831"/>
    </location>
</feature>
<feature type="transmembrane region" description="Helical" evidence="2">
    <location>
        <begin position="865"/>
        <end position="884"/>
    </location>
</feature>
<feature type="transmembrane region" description="Helical" evidence="2">
    <location>
        <begin position="182"/>
        <end position="202"/>
    </location>
</feature>
<feature type="transmembrane region" description="Helical" evidence="2">
    <location>
        <begin position="733"/>
        <end position="754"/>
    </location>
</feature>
<feature type="transmembrane region" description="Helical" evidence="2">
    <location>
        <begin position="108"/>
        <end position="128"/>
    </location>
</feature>
<feature type="transmembrane region" description="Helical" evidence="2">
    <location>
        <begin position="67"/>
        <end position="96"/>
    </location>
</feature>
<keyword evidence="4" id="KW-1185">Reference proteome</keyword>